<dbReference type="CDD" id="cd00841">
    <property type="entry name" value="MPP_YfcE"/>
    <property type="match status" value="1"/>
</dbReference>
<dbReference type="AlphaFoldDB" id="A0AA96V2Z8"/>
<dbReference type="RefSeq" id="WP_338102999.1">
    <property type="nucleotide sequence ID" value="NZ_CP131060.1"/>
</dbReference>
<dbReference type="InterPro" id="IPR024654">
    <property type="entry name" value="Calcineurin-like_PHP_lpxH"/>
</dbReference>
<keyword evidence="1" id="KW-0479">Metal-binding</keyword>
<evidence type="ECO:0000259" key="2">
    <source>
        <dbReference type="Pfam" id="PF12850"/>
    </source>
</evidence>
<dbReference type="InterPro" id="IPR041802">
    <property type="entry name" value="MPP_YfcE"/>
</dbReference>
<evidence type="ECO:0000313" key="3">
    <source>
        <dbReference type="EMBL" id="WNY24941.1"/>
    </source>
</evidence>
<dbReference type="GO" id="GO:0016787">
    <property type="term" value="F:hydrolase activity"/>
    <property type="evidence" value="ECO:0007669"/>
    <property type="project" value="UniProtKB-UniRule"/>
</dbReference>
<sequence>MKILVMSDTHIPKLEPSEIQAVADASDFPTFPEIMREKMKEADVIVHAGDFESKEIFDLFEKTGKLKAVHGNNDGKEIQAKIPEKRVFEENGVKFGVIHQAGVSLNENTSRWYLAREMGVDVLIFGHIHTPMIDEYHGKYLICPGSPIKARMSEPSVVEIELDEQKPGIVGDIRVIPVGAAACGYLKFMNRLEEENGKGEK</sequence>
<dbReference type="Proteomes" id="UP001303587">
    <property type="component" value="Chromosome"/>
</dbReference>
<dbReference type="EMBL" id="CP131060">
    <property type="protein sequence ID" value="WNY24941.1"/>
    <property type="molecule type" value="Genomic_DNA"/>
</dbReference>
<keyword evidence="4" id="KW-1185">Reference proteome</keyword>
<accession>A0AA96V2Z8</accession>
<dbReference type="GO" id="GO:0046872">
    <property type="term" value="F:metal ion binding"/>
    <property type="evidence" value="ECO:0007669"/>
    <property type="project" value="UniProtKB-KW"/>
</dbReference>
<dbReference type="NCBIfam" id="TIGR00040">
    <property type="entry name" value="yfcE"/>
    <property type="match status" value="1"/>
</dbReference>
<comment type="cofactor">
    <cofactor evidence="1">
        <name>a divalent metal cation</name>
        <dbReference type="ChEBI" id="CHEBI:60240"/>
    </cofactor>
</comment>
<gene>
    <name evidence="3" type="ORF">MsAc7_04700</name>
</gene>
<comment type="similarity">
    <text evidence="1">Belongs to the metallophosphoesterase superfamily. YfcE family.</text>
</comment>
<dbReference type="GeneID" id="89229589"/>
<organism evidence="3 4">
    <name type="scientific">Methanolapillus millepedarum</name>
    <dbReference type="NCBI Taxonomy" id="3028296"/>
    <lineage>
        <taxon>Archaea</taxon>
        <taxon>Methanobacteriati</taxon>
        <taxon>Methanobacteriota</taxon>
        <taxon>Stenosarchaea group</taxon>
        <taxon>Methanomicrobia</taxon>
        <taxon>Methanosarcinales</taxon>
        <taxon>Methanosarcinaceae</taxon>
        <taxon>Methanolapillus</taxon>
    </lineage>
</organism>
<dbReference type="InterPro" id="IPR000979">
    <property type="entry name" value="Phosphodiesterase_MJ0936/Vps29"/>
</dbReference>
<evidence type="ECO:0000256" key="1">
    <source>
        <dbReference type="RuleBase" id="RU362039"/>
    </source>
</evidence>
<protein>
    <recommendedName>
        <fullName evidence="1">Phosphoesterase</fullName>
        <ecNumber evidence="1">3.1.4.-</ecNumber>
    </recommendedName>
</protein>
<evidence type="ECO:0000313" key="4">
    <source>
        <dbReference type="Proteomes" id="UP001303587"/>
    </source>
</evidence>
<dbReference type="EC" id="3.1.4.-" evidence="1"/>
<proteinExistence type="inferred from homology"/>
<dbReference type="PANTHER" id="PTHR11124">
    <property type="entry name" value="VACUOLAR SORTING PROTEIN VPS29"/>
    <property type="match status" value="1"/>
</dbReference>
<dbReference type="InterPro" id="IPR029052">
    <property type="entry name" value="Metallo-depent_PP-like"/>
</dbReference>
<dbReference type="Pfam" id="PF12850">
    <property type="entry name" value="Metallophos_2"/>
    <property type="match status" value="1"/>
</dbReference>
<dbReference type="Gene3D" id="3.60.21.10">
    <property type="match status" value="1"/>
</dbReference>
<name>A0AA96V2Z8_9EURY</name>
<feature type="domain" description="Calcineurin-like phosphoesterase" evidence="2">
    <location>
        <begin position="1"/>
        <end position="163"/>
    </location>
</feature>
<dbReference type="SUPFAM" id="SSF56300">
    <property type="entry name" value="Metallo-dependent phosphatases"/>
    <property type="match status" value="1"/>
</dbReference>
<reference evidence="3 4" key="1">
    <citation type="submission" date="2023-07" db="EMBL/GenBank/DDBJ databases">
        <title>Closed genoem sequence of Methanosarcinaceae archaeon Ac7.</title>
        <authorList>
            <person name="Poehlein A."/>
            <person name="Protasov E."/>
            <person name="Platt K."/>
            <person name="Reeh H."/>
            <person name="Daniel R."/>
            <person name="Brune A."/>
        </authorList>
    </citation>
    <scope>NUCLEOTIDE SEQUENCE [LARGE SCALE GENOMIC DNA]</scope>
    <source>
        <strain evidence="3 4">Ac7</strain>
    </source>
</reference>